<name>A0A2H1WEF3_SPOFR</name>
<dbReference type="EMBL" id="ODYU01008123">
    <property type="protein sequence ID" value="SOQ51460.1"/>
    <property type="molecule type" value="Genomic_DNA"/>
</dbReference>
<dbReference type="AlphaFoldDB" id="A0A2H1WEF3"/>
<proteinExistence type="predicted"/>
<organism evidence="1">
    <name type="scientific">Spodoptera frugiperda</name>
    <name type="common">Fall armyworm</name>
    <dbReference type="NCBI Taxonomy" id="7108"/>
    <lineage>
        <taxon>Eukaryota</taxon>
        <taxon>Metazoa</taxon>
        <taxon>Ecdysozoa</taxon>
        <taxon>Arthropoda</taxon>
        <taxon>Hexapoda</taxon>
        <taxon>Insecta</taxon>
        <taxon>Pterygota</taxon>
        <taxon>Neoptera</taxon>
        <taxon>Endopterygota</taxon>
        <taxon>Lepidoptera</taxon>
        <taxon>Glossata</taxon>
        <taxon>Ditrysia</taxon>
        <taxon>Noctuoidea</taxon>
        <taxon>Noctuidae</taxon>
        <taxon>Amphipyrinae</taxon>
        <taxon>Spodoptera</taxon>
    </lineage>
</organism>
<accession>A0A2H1WEF3</accession>
<protein>
    <submittedName>
        <fullName evidence="1">SFRICE_020297</fullName>
    </submittedName>
</protein>
<sequence>MLADLVPRPAGTGYSNTVRGLRHVVDSACTAVTAPVLGALTGNSQLDITTYINCPDYNNKQDLTEHDTREANIVRHTNNQSHGAIIIKADMEQKKVVSDVIVAATDTIQRAAN</sequence>
<reference evidence="1" key="1">
    <citation type="submission" date="2016-07" db="EMBL/GenBank/DDBJ databases">
        <authorList>
            <person name="Bretaudeau A."/>
        </authorList>
    </citation>
    <scope>NUCLEOTIDE SEQUENCE</scope>
    <source>
        <strain evidence="1">Rice</strain>
        <tissue evidence="1">Whole body</tissue>
    </source>
</reference>
<gene>
    <name evidence="1" type="ORF">SFRICE_020297</name>
</gene>
<evidence type="ECO:0000313" key="1">
    <source>
        <dbReference type="EMBL" id="SOQ51460.1"/>
    </source>
</evidence>